<dbReference type="AlphaFoldDB" id="A0ABD0KCN9"/>
<feature type="region of interest" description="Disordered" evidence="1">
    <location>
        <begin position="22"/>
        <end position="41"/>
    </location>
</feature>
<evidence type="ECO:0000313" key="2">
    <source>
        <dbReference type="EMBL" id="KAK7484898.1"/>
    </source>
</evidence>
<dbReference type="Proteomes" id="UP001519460">
    <property type="component" value="Unassembled WGS sequence"/>
</dbReference>
<gene>
    <name evidence="2" type="ORF">BaRGS_00023818</name>
</gene>
<feature type="compositionally biased region" description="Basic and acidic residues" evidence="1">
    <location>
        <begin position="27"/>
        <end position="41"/>
    </location>
</feature>
<keyword evidence="3" id="KW-1185">Reference proteome</keyword>
<evidence type="ECO:0000313" key="3">
    <source>
        <dbReference type="Proteomes" id="UP001519460"/>
    </source>
</evidence>
<name>A0ABD0KCN9_9CAEN</name>
<comment type="caution">
    <text evidence="2">The sequence shown here is derived from an EMBL/GenBank/DDBJ whole genome shotgun (WGS) entry which is preliminary data.</text>
</comment>
<organism evidence="2 3">
    <name type="scientific">Batillaria attramentaria</name>
    <dbReference type="NCBI Taxonomy" id="370345"/>
    <lineage>
        <taxon>Eukaryota</taxon>
        <taxon>Metazoa</taxon>
        <taxon>Spiralia</taxon>
        <taxon>Lophotrochozoa</taxon>
        <taxon>Mollusca</taxon>
        <taxon>Gastropoda</taxon>
        <taxon>Caenogastropoda</taxon>
        <taxon>Sorbeoconcha</taxon>
        <taxon>Cerithioidea</taxon>
        <taxon>Batillariidae</taxon>
        <taxon>Batillaria</taxon>
    </lineage>
</organism>
<protein>
    <submittedName>
        <fullName evidence="2">Uncharacterized protein</fullName>
    </submittedName>
</protein>
<reference evidence="2 3" key="1">
    <citation type="journal article" date="2023" name="Sci. Data">
        <title>Genome assembly of the Korean intertidal mud-creeper Batillaria attramentaria.</title>
        <authorList>
            <person name="Patra A.K."/>
            <person name="Ho P.T."/>
            <person name="Jun S."/>
            <person name="Lee S.J."/>
            <person name="Kim Y."/>
            <person name="Won Y.J."/>
        </authorList>
    </citation>
    <scope>NUCLEOTIDE SEQUENCE [LARGE SCALE GENOMIC DNA]</scope>
    <source>
        <strain evidence="2">Wonlab-2016</strain>
    </source>
</reference>
<accession>A0ABD0KCN9</accession>
<sequence>MSIAALGGRYVGCRNVLFSSQRRASREKRGQEGDTAFKADLHVGPGVPDHVGLYRPPTMVQVYKQIWRTDCDVSLSVFQSLSSLQEEGKD</sequence>
<dbReference type="EMBL" id="JACVVK020000202">
    <property type="protein sequence ID" value="KAK7484898.1"/>
    <property type="molecule type" value="Genomic_DNA"/>
</dbReference>
<proteinExistence type="predicted"/>
<evidence type="ECO:0000256" key="1">
    <source>
        <dbReference type="SAM" id="MobiDB-lite"/>
    </source>
</evidence>